<reference evidence="1" key="1">
    <citation type="submission" date="2021-08" db="EMBL/GenBank/DDBJ databases">
        <authorList>
            <person name="Stevens D.C."/>
        </authorList>
    </citation>
    <scope>NUCLEOTIDE SEQUENCE</scope>
    <source>
        <strain evidence="1">DSM 53165</strain>
    </source>
</reference>
<evidence type="ECO:0000313" key="1">
    <source>
        <dbReference type="EMBL" id="MBZ5708546.1"/>
    </source>
</evidence>
<dbReference type="EMBL" id="JAIRAU010000001">
    <property type="protein sequence ID" value="MBZ5708546.1"/>
    <property type="molecule type" value="Genomic_DNA"/>
</dbReference>
<organism evidence="1 2">
    <name type="scientific">Nannocystis pusilla</name>
    <dbReference type="NCBI Taxonomy" id="889268"/>
    <lineage>
        <taxon>Bacteria</taxon>
        <taxon>Pseudomonadati</taxon>
        <taxon>Myxococcota</taxon>
        <taxon>Polyangia</taxon>
        <taxon>Nannocystales</taxon>
        <taxon>Nannocystaceae</taxon>
        <taxon>Nannocystis</taxon>
    </lineage>
</organism>
<protein>
    <submittedName>
        <fullName evidence="1">Nucleotidyl transferase AbiEii/AbiGii toxin family protein</fullName>
    </submittedName>
</protein>
<dbReference type="RefSeq" id="WP_224190293.1">
    <property type="nucleotide sequence ID" value="NZ_JAIRAU010000001.1"/>
</dbReference>
<dbReference type="Proteomes" id="UP001139031">
    <property type="component" value="Unassembled WGS sequence"/>
</dbReference>
<name>A0ABS7TK03_9BACT</name>
<gene>
    <name evidence="1" type="ORF">K7C98_04700</name>
</gene>
<dbReference type="InterPro" id="IPR014942">
    <property type="entry name" value="AbiEii"/>
</dbReference>
<evidence type="ECO:0000313" key="2">
    <source>
        <dbReference type="Proteomes" id="UP001139031"/>
    </source>
</evidence>
<sequence>MGEPRDLLAKLRGAVAAELGDFLRFEIDDDPDHPEIDNDGAVYGGRRFRVTCKLAGKPFGNPFGVDVGFGEPTFGEPDLGVAEDSLAFIGVQAPSLRLYPLETHIAEKLHAYTLPRKHMNSRVKDLPDIALLASIRALDGSRVRSALELTFSFRRTHPVPVLFPDPPDAWDRPYAALAREHDLPWSTLAEVSDAVRAFLDPLLRGGDAAAGWDPAAWRWAG</sequence>
<proteinExistence type="predicted"/>
<comment type="caution">
    <text evidence="1">The sequence shown here is derived from an EMBL/GenBank/DDBJ whole genome shotgun (WGS) entry which is preliminary data.</text>
</comment>
<accession>A0ABS7TK03</accession>
<keyword evidence="2" id="KW-1185">Reference proteome</keyword>
<keyword evidence="1" id="KW-0808">Transferase</keyword>
<dbReference type="GO" id="GO:0016740">
    <property type="term" value="F:transferase activity"/>
    <property type="evidence" value="ECO:0007669"/>
    <property type="project" value="UniProtKB-KW"/>
</dbReference>
<dbReference type="Pfam" id="PF08843">
    <property type="entry name" value="AbiEii"/>
    <property type="match status" value="1"/>
</dbReference>